<dbReference type="EMBL" id="MU128949">
    <property type="protein sequence ID" value="KAF9515500.1"/>
    <property type="molecule type" value="Genomic_DNA"/>
</dbReference>
<evidence type="ECO:0000256" key="1">
    <source>
        <dbReference type="ARBA" id="ARBA00022786"/>
    </source>
</evidence>
<evidence type="ECO:0000256" key="3">
    <source>
        <dbReference type="SAM" id="MobiDB-lite"/>
    </source>
</evidence>
<accession>A0A9P6DZ12</accession>
<proteinExistence type="predicted"/>
<comment type="caution">
    <text evidence="5">The sequence shown here is derived from an EMBL/GenBank/DDBJ whole genome shotgun (WGS) entry which is preliminary data.</text>
</comment>
<feature type="region of interest" description="Disordered" evidence="3">
    <location>
        <begin position="339"/>
        <end position="363"/>
    </location>
</feature>
<sequence>MILEKWIALLDLKNTVTDLFHGVPWILKSNTSNPIFKAFTITEDQSGGMIHIELMPGGTDIPDAVGNKEEYAGTIIEYRISCGLVRVFDECEFKLPISDMLVVNVDNPSKGMSESSEPISVSGQFTTRTEKCCHLVVPMRGVKNQSCKTSLKKPLTNYKESRGLMMTEDTPTQVLSMNPDICQGGAHSWYMKSEISTGVYPSRPSTETYYGKTSFHGRDPVQGNNLCIGTSMVPWKAGVPCITWQNRVGSPSLGGAEVTHDGACTEIGQRGSAVQQPLMIDPPGTVKLGLAEKAAPPKHPVTVTSISVDQRDEYLPRSCHPRIEWSNCINHREVTKGNISSAGKTGTKGRFKPENGFRDNKNGVGPVIEITLRSKGNPYQRRTRPPCLQGCNQSTLDSRGVPLKRSGFPDTVSNPTVKDCFFSPGAGKLLVLYDWFMAMAQIPGQM</sequence>
<dbReference type="InterPro" id="IPR000569">
    <property type="entry name" value="HECT_dom"/>
</dbReference>
<name>A0A9P6DZ12_9AGAM</name>
<dbReference type="GO" id="GO:0004842">
    <property type="term" value="F:ubiquitin-protein transferase activity"/>
    <property type="evidence" value="ECO:0007669"/>
    <property type="project" value="InterPro"/>
</dbReference>
<feature type="compositionally biased region" description="Basic and acidic residues" evidence="3">
    <location>
        <begin position="351"/>
        <end position="361"/>
    </location>
</feature>
<evidence type="ECO:0000256" key="2">
    <source>
        <dbReference type="PROSITE-ProRule" id="PRU00104"/>
    </source>
</evidence>
<gene>
    <name evidence="5" type="ORF">BS47DRAFT_1360947</name>
</gene>
<dbReference type="AlphaFoldDB" id="A0A9P6DZ12"/>
<dbReference type="Gene3D" id="3.30.2160.10">
    <property type="entry name" value="Hect, E3 ligase catalytic domain"/>
    <property type="match status" value="1"/>
</dbReference>
<dbReference type="PROSITE" id="PS50237">
    <property type="entry name" value="HECT"/>
    <property type="match status" value="1"/>
</dbReference>
<evidence type="ECO:0000313" key="6">
    <source>
        <dbReference type="Proteomes" id="UP000886523"/>
    </source>
</evidence>
<organism evidence="5 6">
    <name type="scientific">Hydnum rufescens UP504</name>
    <dbReference type="NCBI Taxonomy" id="1448309"/>
    <lineage>
        <taxon>Eukaryota</taxon>
        <taxon>Fungi</taxon>
        <taxon>Dikarya</taxon>
        <taxon>Basidiomycota</taxon>
        <taxon>Agaricomycotina</taxon>
        <taxon>Agaricomycetes</taxon>
        <taxon>Cantharellales</taxon>
        <taxon>Hydnaceae</taxon>
        <taxon>Hydnum</taxon>
    </lineage>
</organism>
<protein>
    <recommendedName>
        <fullName evidence="4">HECT domain-containing protein</fullName>
    </recommendedName>
</protein>
<dbReference type="InterPro" id="IPR035983">
    <property type="entry name" value="Hect_E3_ubiquitin_ligase"/>
</dbReference>
<dbReference type="Proteomes" id="UP000886523">
    <property type="component" value="Unassembled WGS sequence"/>
</dbReference>
<evidence type="ECO:0000259" key="4">
    <source>
        <dbReference type="PROSITE" id="PS50237"/>
    </source>
</evidence>
<dbReference type="SUPFAM" id="SSF56204">
    <property type="entry name" value="Hect, E3 ligase catalytic domain"/>
    <property type="match status" value="1"/>
</dbReference>
<comment type="caution">
    <text evidence="2">Lacks conserved residue(s) required for the propagation of feature annotation.</text>
</comment>
<evidence type="ECO:0000313" key="5">
    <source>
        <dbReference type="EMBL" id="KAF9515500.1"/>
    </source>
</evidence>
<feature type="domain" description="HECT" evidence="4">
    <location>
        <begin position="1"/>
        <end position="89"/>
    </location>
</feature>
<keyword evidence="6" id="KW-1185">Reference proteome</keyword>
<reference evidence="5" key="1">
    <citation type="journal article" date="2020" name="Nat. Commun.">
        <title>Large-scale genome sequencing of mycorrhizal fungi provides insights into the early evolution of symbiotic traits.</title>
        <authorList>
            <person name="Miyauchi S."/>
            <person name="Kiss E."/>
            <person name="Kuo A."/>
            <person name="Drula E."/>
            <person name="Kohler A."/>
            <person name="Sanchez-Garcia M."/>
            <person name="Morin E."/>
            <person name="Andreopoulos B."/>
            <person name="Barry K.W."/>
            <person name="Bonito G."/>
            <person name="Buee M."/>
            <person name="Carver A."/>
            <person name="Chen C."/>
            <person name="Cichocki N."/>
            <person name="Clum A."/>
            <person name="Culley D."/>
            <person name="Crous P.W."/>
            <person name="Fauchery L."/>
            <person name="Girlanda M."/>
            <person name="Hayes R.D."/>
            <person name="Keri Z."/>
            <person name="LaButti K."/>
            <person name="Lipzen A."/>
            <person name="Lombard V."/>
            <person name="Magnuson J."/>
            <person name="Maillard F."/>
            <person name="Murat C."/>
            <person name="Nolan M."/>
            <person name="Ohm R.A."/>
            <person name="Pangilinan J."/>
            <person name="Pereira M.F."/>
            <person name="Perotto S."/>
            <person name="Peter M."/>
            <person name="Pfister S."/>
            <person name="Riley R."/>
            <person name="Sitrit Y."/>
            <person name="Stielow J.B."/>
            <person name="Szollosi G."/>
            <person name="Zifcakova L."/>
            <person name="Stursova M."/>
            <person name="Spatafora J.W."/>
            <person name="Tedersoo L."/>
            <person name="Vaario L.M."/>
            <person name="Yamada A."/>
            <person name="Yan M."/>
            <person name="Wang P."/>
            <person name="Xu J."/>
            <person name="Bruns T."/>
            <person name="Baldrian P."/>
            <person name="Vilgalys R."/>
            <person name="Dunand C."/>
            <person name="Henrissat B."/>
            <person name="Grigoriev I.V."/>
            <person name="Hibbett D."/>
            <person name="Nagy L.G."/>
            <person name="Martin F.M."/>
        </authorList>
    </citation>
    <scope>NUCLEOTIDE SEQUENCE</scope>
    <source>
        <strain evidence="5">UP504</strain>
    </source>
</reference>
<keyword evidence="1 2" id="KW-0833">Ubl conjugation pathway</keyword>